<proteinExistence type="predicted"/>
<sequence>MAKRRRTQIVGSEKKIRIPLTSKKVELYNFKVRVFSLFFKEGEVAGYSSSLSFPDIMEKVDVTRITFTSWRS</sequence>
<dbReference type="AlphaFoldDB" id="A0A9Q1MJ19"/>
<accession>A0A9Q1MJ19</accession>
<protein>
    <submittedName>
        <fullName evidence="1">Uncharacterized protein</fullName>
    </submittedName>
</protein>
<reference evidence="2" key="1">
    <citation type="journal article" date="2023" name="Proc. Natl. Acad. Sci. U.S.A.">
        <title>Genomic and structural basis for evolution of tropane alkaloid biosynthesis.</title>
        <authorList>
            <person name="Wanga Y.-J."/>
            <person name="Taina T."/>
            <person name="Yua J.-Y."/>
            <person name="Lia J."/>
            <person name="Xua B."/>
            <person name="Chenc J."/>
            <person name="D'Auriad J.C."/>
            <person name="Huanga J.-P."/>
            <person name="Huanga S.-X."/>
        </authorList>
    </citation>
    <scope>NUCLEOTIDE SEQUENCE [LARGE SCALE GENOMIC DNA]</scope>
    <source>
        <strain evidence="2">cv. KIB-2019</strain>
    </source>
</reference>
<comment type="caution">
    <text evidence="1">The sequence shown here is derived from an EMBL/GenBank/DDBJ whole genome shotgun (WGS) entry which is preliminary data.</text>
</comment>
<evidence type="ECO:0000313" key="1">
    <source>
        <dbReference type="EMBL" id="KAJ8561325.1"/>
    </source>
</evidence>
<dbReference type="Proteomes" id="UP001152561">
    <property type="component" value="Unassembled WGS sequence"/>
</dbReference>
<gene>
    <name evidence="1" type="ORF">K7X08_027515</name>
</gene>
<organism evidence="1 2">
    <name type="scientific">Anisodus acutangulus</name>
    <dbReference type="NCBI Taxonomy" id="402998"/>
    <lineage>
        <taxon>Eukaryota</taxon>
        <taxon>Viridiplantae</taxon>
        <taxon>Streptophyta</taxon>
        <taxon>Embryophyta</taxon>
        <taxon>Tracheophyta</taxon>
        <taxon>Spermatophyta</taxon>
        <taxon>Magnoliopsida</taxon>
        <taxon>eudicotyledons</taxon>
        <taxon>Gunneridae</taxon>
        <taxon>Pentapetalae</taxon>
        <taxon>asterids</taxon>
        <taxon>lamiids</taxon>
        <taxon>Solanales</taxon>
        <taxon>Solanaceae</taxon>
        <taxon>Solanoideae</taxon>
        <taxon>Hyoscyameae</taxon>
        <taxon>Anisodus</taxon>
    </lineage>
</organism>
<name>A0A9Q1MJ19_9SOLA</name>
<evidence type="ECO:0000313" key="2">
    <source>
        <dbReference type="Proteomes" id="UP001152561"/>
    </source>
</evidence>
<dbReference type="EMBL" id="JAJAGQ010000006">
    <property type="protein sequence ID" value="KAJ8561325.1"/>
    <property type="molecule type" value="Genomic_DNA"/>
</dbReference>
<keyword evidence="2" id="KW-1185">Reference proteome</keyword>